<feature type="region of interest" description="Disordered" evidence="1">
    <location>
        <begin position="24"/>
        <end position="128"/>
    </location>
</feature>
<gene>
    <name evidence="2" type="ORF">FB567DRAFT_626201</name>
</gene>
<evidence type="ECO:0000313" key="3">
    <source>
        <dbReference type="Proteomes" id="UP000813461"/>
    </source>
</evidence>
<protein>
    <submittedName>
        <fullName evidence="2">Uncharacterized protein</fullName>
    </submittedName>
</protein>
<feature type="compositionally biased region" description="Low complexity" evidence="1">
    <location>
        <begin position="90"/>
        <end position="101"/>
    </location>
</feature>
<accession>A0A8K0RC52</accession>
<dbReference type="AlphaFoldDB" id="A0A8K0RC52"/>
<dbReference type="Proteomes" id="UP000813461">
    <property type="component" value="Unassembled WGS sequence"/>
</dbReference>
<sequence>MKKIWNRAMRRGIGFFDPLKLSTEKQKQLKHKVQNTQESLTLERNLDENREDEASLAPRHDSIVNVSTGENIDRDLGQPSPLPKSNANKAHPSPAPEASSSLKISPIPASDADHVIPATPSSTPTPTPDLLTTQVTSEHFDPVRYLSIDPSFQARTSFLVRLILDVLIFSYTVPGTQLLLLPHPPPDRTRYGAVCWLNNAEQEFAEYLACLVELGVGTTKESEEREELNDKGEGRRKDIFALAPYHMNILKECIVRPCRELGVPVACVFALLEDMFEHGLEPAKRYRAFPEVLLDMILHEKDGEEVQYALAKRIVTDLSLLDRAATEYSSEMRNLVAGKIEKFGVREFGHGWWENLGKERGFWFGLKANRLAGSIASWIGDTTDRQDQHQKESVLDESLKLEWQGIAPEEAEATGKHQMRSQEDGGEAKQGSPKGVHKKESGSVDEIASLEARGFEVVERETLIDDILRLLR</sequence>
<dbReference type="OrthoDB" id="10327973at2759"/>
<evidence type="ECO:0000313" key="2">
    <source>
        <dbReference type="EMBL" id="KAH7090182.1"/>
    </source>
</evidence>
<organism evidence="2 3">
    <name type="scientific">Paraphoma chrysanthemicola</name>
    <dbReference type="NCBI Taxonomy" id="798071"/>
    <lineage>
        <taxon>Eukaryota</taxon>
        <taxon>Fungi</taxon>
        <taxon>Dikarya</taxon>
        <taxon>Ascomycota</taxon>
        <taxon>Pezizomycotina</taxon>
        <taxon>Dothideomycetes</taxon>
        <taxon>Pleosporomycetidae</taxon>
        <taxon>Pleosporales</taxon>
        <taxon>Pleosporineae</taxon>
        <taxon>Phaeosphaeriaceae</taxon>
        <taxon>Paraphoma</taxon>
    </lineage>
</organism>
<feature type="region of interest" description="Disordered" evidence="1">
    <location>
        <begin position="411"/>
        <end position="443"/>
    </location>
</feature>
<keyword evidence="3" id="KW-1185">Reference proteome</keyword>
<comment type="caution">
    <text evidence="2">The sequence shown here is derived from an EMBL/GenBank/DDBJ whole genome shotgun (WGS) entry which is preliminary data.</text>
</comment>
<reference evidence="2" key="1">
    <citation type="journal article" date="2021" name="Nat. Commun.">
        <title>Genetic determinants of endophytism in the Arabidopsis root mycobiome.</title>
        <authorList>
            <person name="Mesny F."/>
            <person name="Miyauchi S."/>
            <person name="Thiergart T."/>
            <person name="Pickel B."/>
            <person name="Atanasova L."/>
            <person name="Karlsson M."/>
            <person name="Huettel B."/>
            <person name="Barry K.W."/>
            <person name="Haridas S."/>
            <person name="Chen C."/>
            <person name="Bauer D."/>
            <person name="Andreopoulos W."/>
            <person name="Pangilinan J."/>
            <person name="LaButti K."/>
            <person name="Riley R."/>
            <person name="Lipzen A."/>
            <person name="Clum A."/>
            <person name="Drula E."/>
            <person name="Henrissat B."/>
            <person name="Kohler A."/>
            <person name="Grigoriev I.V."/>
            <person name="Martin F.M."/>
            <person name="Hacquard S."/>
        </authorList>
    </citation>
    <scope>NUCLEOTIDE SEQUENCE</scope>
    <source>
        <strain evidence="2">MPI-SDFR-AT-0120</strain>
    </source>
</reference>
<feature type="compositionally biased region" description="Low complexity" evidence="1">
    <location>
        <begin position="119"/>
        <end position="128"/>
    </location>
</feature>
<proteinExistence type="predicted"/>
<evidence type="ECO:0000256" key="1">
    <source>
        <dbReference type="SAM" id="MobiDB-lite"/>
    </source>
</evidence>
<name>A0A8K0RC52_9PLEO</name>
<dbReference type="EMBL" id="JAGMVJ010000005">
    <property type="protein sequence ID" value="KAH7090182.1"/>
    <property type="molecule type" value="Genomic_DNA"/>
</dbReference>